<evidence type="ECO:0000313" key="1">
    <source>
        <dbReference type="EMBL" id="MPC87905.1"/>
    </source>
</evidence>
<name>A0A5B7IZD7_PORTR</name>
<organism evidence="1 2">
    <name type="scientific">Portunus trituberculatus</name>
    <name type="common">Swimming crab</name>
    <name type="synonym">Neptunus trituberculatus</name>
    <dbReference type="NCBI Taxonomy" id="210409"/>
    <lineage>
        <taxon>Eukaryota</taxon>
        <taxon>Metazoa</taxon>
        <taxon>Ecdysozoa</taxon>
        <taxon>Arthropoda</taxon>
        <taxon>Crustacea</taxon>
        <taxon>Multicrustacea</taxon>
        <taxon>Malacostraca</taxon>
        <taxon>Eumalacostraca</taxon>
        <taxon>Eucarida</taxon>
        <taxon>Decapoda</taxon>
        <taxon>Pleocyemata</taxon>
        <taxon>Brachyura</taxon>
        <taxon>Eubrachyura</taxon>
        <taxon>Portunoidea</taxon>
        <taxon>Portunidae</taxon>
        <taxon>Portuninae</taxon>
        <taxon>Portunus</taxon>
    </lineage>
</organism>
<accession>A0A5B7IZD7</accession>
<dbReference type="AlphaFoldDB" id="A0A5B7IZD7"/>
<proteinExistence type="predicted"/>
<gene>
    <name evidence="1" type="ORF">E2C01_082785</name>
</gene>
<dbReference type="EMBL" id="VSRR010075987">
    <property type="protein sequence ID" value="MPC87905.1"/>
    <property type="molecule type" value="Genomic_DNA"/>
</dbReference>
<dbReference type="Proteomes" id="UP000324222">
    <property type="component" value="Unassembled WGS sequence"/>
</dbReference>
<evidence type="ECO:0000313" key="2">
    <source>
        <dbReference type="Proteomes" id="UP000324222"/>
    </source>
</evidence>
<comment type="caution">
    <text evidence="1">The sequence shown here is derived from an EMBL/GenBank/DDBJ whole genome shotgun (WGS) entry which is preliminary data.</text>
</comment>
<sequence length="91" mass="9537">MVATAAIVAVVEVGGGGGGVGRGREAFPVPRPHVSREHAPLLNMTALLDSKDPVTGFVGCYTQPVPSARIRSVSRCLKVTVAPLTSNRWSR</sequence>
<reference evidence="1 2" key="1">
    <citation type="submission" date="2019-05" db="EMBL/GenBank/DDBJ databases">
        <title>Another draft genome of Portunus trituberculatus and its Hox gene families provides insights of decapod evolution.</title>
        <authorList>
            <person name="Jeong J.-H."/>
            <person name="Song I."/>
            <person name="Kim S."/>
            <person name="Choi T."/>
            <person name="Kim D."/>
            <person name="Ryu S."/>
            <person name="Kim W."/>
        </authorList>
    </citation>
    <scope>NUCLEOTIDE SEQUENCE [LARGE SCALE GENOMIC DNA]</scope>
    <source>
        <tissue evidence="1">Muscle</tissue>
    </source>
</reference>
<protein>
    <submittedName>
        <fullName evidence="1">Uncharacterized protein</fullName>
    </submittedName>
</protein>
<keyword evidence="2" id="KW-1185">Reference proteome</keyword>